<feature type="transmembrane region" description="Helical" evidence="8">
    <location>
        <begin position="6"/>
        <end position="28"/>
    </location>
</feature>
<keyword evidence="4" id="KW-0249">Electron transport</keyword>
<dbReference type="NCBIfam" id="NF045773">
    <property type="entry name" value="cytochro_C550"/>
    <property type="match status" value="1"/>
</dbReference>
<dbReference type="RefSeq" id="WP_013488219.1">
    <property type="nucleotide sequence ID" value="NC_014829.1"/>
</dbReference>
<dbReference type="HOGENOM" id="CLU_134966_1_0_9"/>
<protein>
    <submittedName>
        <fullName evidence="10">Cytochrome c class I</fullName>
    </submittedName>
</protein>
<gene>
    <name evidence="10" type="ordered locus">Bcell_1619</name>
</gene>
<dbReference type="InterPro" id="IPR009056">
    <property type="entry name" value="Cyt_c-like_dom"/>
</dbReference>
<keyword evidence="2 6" id="KW-0349">Heme</keyword>
<dbReference type="STRING" id="649639.Bcell_1619"/>
<dbReference type="Pfam" id="PF13442">
    <property type="entry name" value="Cytochrome_CBB3"/>
    <property type="match status" value="1"/>
</dbReference>
<evidence type="ECO:0000313" key="10">
    <source>
        <dbReference type="EMBL" id="ADU29882.1"/>
    </source>
</evidence>
<evidence type="ECO:0000256" key="6">
    <source>
        <dbReference type="PIRSR" id="PIRSR000025-1"/>
    </source>
</evidence>
<dbReference type="Proteomes" id="UP000001401">
    <property type="component" value="Chromosome"/>
</dbReference>
<dbReference type="Gene3D" id="1.10.760.10">
    <property type="entry name" value="Cytochrome c-like domain"/>
    <property type="match status" value="1"/>
</dbReference>
<evidence type="ECO:0000256" key="5">
    <source>
        <dbReference type="ARBA" id="ARBA00023004"/>
    </source>
</evidence>
<dbReference type="AlphaFoldDB" id="E6TW59"/>
<feature type="binding site" description="axial binding residue" evidence="7">
    <location>
        <position position="66"/>
    </location>
    <ligand>
        <name>heme c</name>
        <dbReference type="ChEBI" id="CHEBI:61717"/>
    </ligand>
    <ligandPart>
        <name>Fe</name>
        <dbReference type="ChEBI" id="CHEBI:18248"/>
    </ligandPart>
</feature>
<dbReference type="InterPro" id="IPR054780">
    <property type="entry name" value="Cytochro_C550_firm"/>
</dbReference>
<feature type="binding site" description="covalent" evidence="6">
    <location>
        <position position="65"/>
    </location>
    <ligand>
        <name>heme c</name>
        <dbReference type="ChEBI" id="CHEBI:61717"/>
    </ligand>
</feature>
<dbReference type="GO" id="GO:0009055">
    <property type="term" value="F:electron transfer activity"/>
    <property type="evidence" value="ECO:0007669"/>
    <property type="project" value="InterPro"/>
</dbReference>
<dbReference type="GO" id="GO:0020037">
    <property type="term" value="F:heme binding"/>
    <property type="evidence" value="ECO:0007669"/>
    <property type="project" value="InterPro"/>
</dbReference>
<keyword evidence="8" id="KW-0812">Transmembrane</keyword>
<dbReference type="InterPro" id="IPR036909">
    <property type="entry name" value="Cyt_c-like_dom_sf"/>
</dbReference>
<dbReference type="GO" id="GO:0005506">
    <property type="term" value="F:iron ion binding"/>
    <property type="evidence" value="ECO:0007669"/>
    <property type="project" value="InterPro"/>
</dbReference>
<dbReference type="KEGG" id="bco:Bcell_1619"/>
<keyword evidence="8" id="KW-0472">Membrane</keyword>
<feature type="binding site" description="covalent" evidence="6">
    <location>
        <position position="62"/>
    </location>
    <ligand>
        <name>heme c</name>
        <dbReference type="ChEBI" id="CHEBI:61717"/>
    </ligand>
</feature>
<organism evidence="10 11">
    <name type="scientific">Evansella cellulosilytica (strain ATCC 21833 / DSM 2522 / FERM P-1141 / JCM 9156 / N-4)</name>
    <name type="common">Bacillus cellulosilyticus</name>
    <dbReference type="NCBI Taxonomy" id="649639"/>
    <lineage>
        <taxon>Bacteria</taxon>
        <taxon>Bacillati</taxon>
        <taxon>Bacillota</taxon>
        <taxon>Bacilli</taxon>
        <taxon>Bacillales</taxon>
        <taxon>Bacillaceae</taxon>
        <taxon>Evansella</taxon>
    </lineage>
</organism>
<evidence type="ECO:0000256" key="7">
    <source>
        <dbReference type="PIRSR" id="PIRSR000025-2"/>
    </source>
</evidence>
<dbReference type="PIRSF" id="PIRSF000025">
    <property type="entry name" value="Cytc_Bsub_c550"/>
    <property type="match status" value="1"/>
</dbReference>
<feature type="domain" description="Cytochrome c" evidence="9">
    <location>
        <begin position="49"/>
        <end position="123"/>
    </location>
</feature>
<accession>E6TW59</accession>
<dbReference type="EMBL" id="CP002394">
    <property type="protein sequence ID" value="ADU29882.1"/>
    <property type="molecule type" value="Genomic_DNA"/>
</dbReference>
<comment type="PTM">
    <text evidence="6">Binds 1 heme c group covalently per subunit.</text>
</comment>
<dbReference type="InterPro" id="IPR051811">
    <property type="entry name" value="Cytochrome_c550/c551-like"/>
</dbReference>
<evidence type="ECO:0000313" key="11">
    <source>
        <dbReference type="Proteomes" id="UP000001401"/>
    </source>
</evidence>
<keyword evidence="5 7" id="KW-0408">Iron</keyword>
<dbReference type="PANTHER" id="PTHR37823">
    <property type="entry name" value="CYTOCHROME C-553-LIKE"/>
    <property type="match status" value="1"/>
</dbReference>
<dbReference type="GO" id="GO:0016020">
    <property type="term" value="C:membrane"/>
    <property type="evidence" value="ECO:0007669"/>
    <property type="project" value="InterPro"/>
</dbReference>
<reference evidence="10 11" key="1">
    <citation type="submission" date="2010-12" db="EMBL/GenBank/DDBJ databases">
        <title>Complete sequence of Bacillus cellulosilyticus DSM 2522.</title>
        <authorList>
            <consortium name="US DOE Joint Genome Institute"/>
            <person name="Lucas S."/>
            <person name="Copeland A."/>
            <person name="Lapidus A."/>
            <person name="Cheng J.-F."/>
            <person name="Bruce D."/>
            <person name="Goodwin L."/>
            <person name="Pitluck S."/>
            <person name="Chertkov O."/>
            <person name="Detter J.C."/>
            <person name="Han C."/>
            <person name="Tapia R."/>
            <person name="Land M."/>
            <person name="Hauser L."/>
            <person name="Jeffries C."/>
            <person name="Kyrpides N."/>
            <person name="Ivanova N."/>
            <person name="Mikhailova N."/>
            <person name="Brumm P."/>
            <person name="Mead D."/>
            <person name="Woyke T."/>
        </authorList>
    </citation>
    <scope>NUCLEOTIDE SEQUENCE [LARGE SCALE GENOMIC DNA]</scope>
    <source>
        <strain evidence="11">ATCC 21833 / DSM 2522 / FERM P-1141 / JCM 9156 / N-4</strain>
    </source>
</reference>
<evidence type="ECO:0000256" key="3">
    <source>
        <dbReference type="ARBA" id="ARBA00022723"/>
    </source>
</evidence>
<dbReference type="PANTHER" id="PTHR37823:SF4">
    <property type="entry name" value="MENAQUINOL-CYTOCHROME C REDUCTASE CYTOCHROME B_C SUBUNIT"/>
    <property type="match status" value="1"/>
</dbReference>
<evidence type="ECO:0000256" key="4">
    <source>
        <dbReference type="ARBA" id="ARBA00022982"/>
    </source>
</evidence>
<feature type="binding site" description="axial binding residue" evidence="7">
    <location>
        <position position="102"/>
    </location>
    <ligand>
        <name>heme c</name>
        <dbReference type="ChEBI" id="CHEBI:61717"/>
    </ligand>
    <ligandPart>
        <name>Fe</name>
        <dbReference type="ChEBI" id="CHEBI:18248"/>
    </ligandPart>
</feature>
<dbReference type="PROSITE" id="PS51007">
    <property type="entry name" value="CYTC"/>
    <property type="match status" value="1"/>
</dbReference>
<evidence type="ECO:0000259" key="9">
    <source>
        <dbReference type="PROSITE" id="PS51007"/>
    </source>
</evidence>
<keyword evidence="11" id="KW-1185">Reference proteome</keyword>
<dbReference type="InterPro" id="IPR012218">
    <property type="entry name" value="Cyt_c_BACSU-c550-type"/>
</dbReference>
<evidence type="ECO:0000256" key="2">
    <source>
        <dbReference type="ARBA" id="ARBA00022617"/>
    </source>
</evidence>
<evidence type="ECO:0000256" key="1">
    <source>
        <dbReference type="ARBA" id="ARBA00022448"/>
    </source>
</evidence>
<proteinExistence type="predicted"/>
<sequence>MKGKPLYPFAVTAILGIALIVVLSFIGLDQSRDMAGEDNGGEETPQFDDPIELGEYVYEQNCINCHGGDLAGVGSNPAINGLEGVKSEEEIVAIIHEGPGAMPAFPQLGEEAEAVAQYILSFSE</sequence>
<dbReference type="eggNOG" id="COG2010">
    <property type="taxonomic scope" value="Bacteria"/>
</dbReference>
<keyword evidence="1" id="KW-0813">Transport</keyword>
<name>E6TW59_EVAC2</name>
<dbReference type="SUPFAM" id="SSF46626">
    <property type="entry name" value="Cytochrome c"/>
    <property type="match status" value="1"/>
</dbReference>
<keyword evidence="3 7" id="KW-0479">Metal-binding</keyword>
<keyword evidence="8" id="KW-1133">Transmembrane helix</keyword>
<dbReference type="OrthoDB" id="7933886at2"/>
<evidence type="ECO:0000256" key="8">
    <source>
        <dbReference type="SAM" id="Phobius"/>
    </source>
</evidence>